<gene>
    <name evidence="2" type="ORF">CDEST_04579</name>
</gene>
<dbReference type="GeneID" id="87941082"/>
<feature type="compositionally biased region" description="Basic and acidic residues" evidence="1">
    <location>
        <begin position="1"/>
        <end position="13"/>
    </location>
</feature>
<evidence type="ECO:0000313" key="2">
    <source>
        <dbReference type="EMBL" id="WQF79565.1"/>
    </source>
</evidence>
<dbReference type="AlphaFoldDB" id="A0AAX4I8D1"/>
<dbReference type="Proteomes" id="UP001322277">
    <property type="component" value="Chromosome 3"/>
</dbReference>
<accession>A0AAX4I8D1</accession>
<dbReference type="RefSeq" id="XP_062776789.1">
    <property type="nucleotide sequence ID" value="XM_062920738.1"/>
</dbReference>
<proteinExistence type="predicted"/>
<organism evidence="2 3">
    <name type="scientific">Colletotrichum destructivum</name>
    <dbReference type="NCBI Taxonomy" id="34406"/>
    <lineage>
        <taxon>Eukaryota</taxon>
        <taxon>Fungi</taxon>
        <taxon>Dikarya</taxon>
        <taxon>Ascomycota</taxon>
        <taxon>Pezizomycotina</taxon>
        <taxon>Sordariomycetes</taxon>
        <taxon>Hypocreomycetidae</taxon>
        <taxon>Glomerellales</taxon>
        <taxon>Glomerellaceae</taxon>
        <taxon>Colletotrichum</taxon>
        <taxon>Colletotrichum destructivum species complex</taxon>
    </lineage>
</organism>
<sequence>MATRDIVTEELEKTPSTCMSSSPPECSCEGRSFPPPPSNLCRLGAWAVHVIAERQKAALCLSRPPHHGWDTPAVVLEGWNDDHPPSLSLRCSDASEAEGRVIDGRTEPAPTCPGRFAARGACQASGTR</sequence>
<evidence type="ECO:0000256" key="1">
    <source>
        <dbReference type="SAM" id="MobiDB-lite"/>
    </source>
</evidence>
<dbReference type="EMBL" id="CP137307">
    <property type="protein sequence ID" value="WQF79565.1"/>
    <property type="molecule type" value="Genomic_DNA"/>
</dbReference>
<dbReference type="KEGG" id="cdet:87941082"/>
<reference evidence="3" key="1">
    <citation type="journal article" date="2023" name="bioRxiv">
        <title>Complete genome of the Medicago anthracnose fungus, Colletotrichum destructivum, reveals a mini-chromosome-like region within a core chromosome.</title>
        <authorList>
            <person name="Lapalu N."/>
            <person name="Simon A."/>
            <person name="Lu A."/>
            <person name="Plaumann P.-L."/>
            <person name="Amselem J."/>
            <person name="Pigne S."/>
            <person name="Auger A."/>
            <person name="Koch C."/>
            <person name="Dallery J.-F."/>
            <person name="O'Connell R.J."/>
        </authorList>
    </citation>
    <scope>NUCLEOTIDE SEQUENCE [LARGE SCALE GENOMIC DNA]</scope>
    <source>
        <strain evidence="3">CBS 520.97</strain>
    </source>
</reference>
<feature type="compositionally biased region" description="Low complexity" evidence="1">
    <location>
        <begin position="14"/>
        <end position="24"/>
    </location>
</feature>
<name>A0AAX4I8D1_9PEZI</name>
<keyword evidence="3" id="KW-1185">Reference proteome</keyword>
<feature type="region of interest" description="Disordered" evidence="1">
    <location>
        <begin position="1"/>
        <end position="24"/>
    </location>
</feature>
<protein>
    <submittedName>
        <fullName evidence="2">Uncharacterized protein</fullName>
    </submittedName>
</protein>
<evidence type="ECO:0000313" key="3">
    <source>
        <dbReference type="Proteomes" id="UP001322277"/>
    </source>
</evidence>